<evidence type="ECO:0000313" key="5">
    <source>
        <dbReference type="Proteomes" id="UP001596045"/>
    </source>
</evidence>
<comment type="caution">
    <text evidence="4">The sequence shown here is derived from an EMBL/GenBank/DDBJ whole genome shotgun (WGS) entry which is preliminary data.</text>
</comment>
<dbReference type="PANTHER" id="PTHR35841">
    <property type="entry name" value="PHOSPHONATES-BINDING PERIPLASMIC PROTEIN"/>
    <property type="match status" value="1"/>
</dbReference>
<dbReference type="InterPro" id="IPR005770">
    <property type="entry name" value="PhnD"/>
</dbReference>
<dbReference type="RefSeq" id="WP_378996117.1">
    <property type="nucleotide sequence ID" value="NZ_JBHSMT010000010.1"/>
</dbReference>
<dbReference type="Gene3D" id="3.40.190.10">
    <property type="entry name" value="Periplasmic binding protein-like II"/>
    <property type="match status" value="2"/>
</dbReference>
<feature type="signal peptide" evidence="3">
    <location>
        <begin position="1"/>
        <end position="21"/>
    </location>
</feature>
<keyword evidence="5" id="KW-1185">Reference proteome</keyword>
<reference evidence="5" key="1">
    <citation type="journal article" date="2019" name="Int. J. Syst. Evol. Microbiol.">
        <title>The Global Catalogue of Microorganisms (GCM) 10K type strain sequencing project: providing services to taxonomists for standard genome sequencing and annotation.</title>
        <authorList>
            <consortium name="The Broad Institute Genomics Platform"/>
            <consortium name="The Broad Institute Genome Sequencing Center for Infectious Disease"/>
            <person name="Wu L."/>
            <person name="Ma J."/>
        </authorList>
    </citation>
    <scope>NUCLEOTIDE SEQUENCE [LARGE SCALE GENOMIC DNA]</scope>
    <source>
        <strain evidence="5">JCM 17066</strain>
    </source>
</reference>
<dbReference type="EMBL" id="JBHSMT010000010">
    <property type="protein sequence ID" value="MFC5473552.1"/>
    <property type="molecule type" value="Genomic_DNA"/>
</dbReference>
<dbReference type="Pfam" id="PF12974">
    <property type="entry name" value="Phosphonate-bd"/>
    <property type="match status" value="1"/>
</dbReference>
<keyword evidence="2 3" id="KW-0732">Signal</keyword>
<evidence type="ECO:0000313" key="4">
    <source>
        <dbReference type="EMBL" id="MFC5473552.1"/>
    </source>
</evidence>
<feature type="chain" id="PRO_5046281125" evidence="3">
    <location>
        <begin position="22"/>
        <end position="330"/>
    </location>
</feature>
<dbReference type="Proteomes" id="UP001596045">
    <property type="component" value="Unassembled WGS sequence"/>
</dbReference>
<dbReference type="SUPFAM" id="SSF53850">
    <property type="entry name" value="Periplasmic binding protein-like II"/>
    <property type="match status" value="1"/>
</dbReference>
<gene>
    <name evidence="4" type="primary">phnD</name>
    <name evidence="4" type="ORF">ACFPM8_06220</name>
</gene>
<comment type="similarity">
    <text evidence="1">Belongs to the phosphate/phosphite/phosphonate binding protein family.</text>
</comment>
<dbReference type="PANTHER" id="PTHR35841:SF1">
    <property type="entry name" value="PHOSPHONATES-BINDING PERIPLASMIC PROTEIN"/>
    <property type="match status" value="1"/>
</dbReference>
<proteinExistence type="inferred from homology"/>
<accession>A0ABW0M8D2</accession>
<evidence type="ECO:0000256" key="1">
    <source>
        <dbReference type="ARBA" id="ARBA00007162"/>
    </source>
</evidence>
<name>A0ABW0M8D2_9BURK</name>
<sequence length="330" mass="36183">MKNLLKIALVLGSLATSFAFAEDASKKITVGLIATTTPEDTQKRWQPMLDELAKSTKMEVRTVVSSNYSDIVAGLKSNTIQVAWLSSKSALEAVEDGQSTVFAQMVKKDGSRGYNSVLITPQASPIKSFEDLVANKGKYSFADGEKSSTSGYLVPAYYAFSKNKVEPEKLFSKISVGNHKKNLLAVINGEVDVATNNTEELDRIKTEAPAQFKKVRVIWTSPLIANDPILYRKDLPPDVQKKVKDFFTTYGKQKGGVNQAEVLQKILDLSGFQNSSDAQLKPIADLTMFGLLRSNMYDASLSTAQKQAAFDKITARFGKLDAALEMARSK</sequence>
<dbReference type="NCBIfam" id="TIGR01098">
    <property type="entry name" value="3A0109s03R"/>
    <property type="match status" value="1"/>
</dbReference>
<evidence type="ECO:0000256" key="3">
    <source>
        <dbReference type="SAM" id="SignalP"/>
    </source>
</evidence>
<organism evidence="4 5">
    <name type="scientific">Paraherbaspirillum soli</name>
    <dbReference type="NCBI Taxonomy" id="631222"/>
    <lineage>
        <taxon>Bacteria</taxon>
        <taxon>Pseudomonadati</taxon>
        <taxon>Pseudomonadota</taxon>
        <taxon>Betaproteobacteria</taxon>
        <taxon>Burkholderiales</taxon>
        <taxon>Oxalobacteraceae</taxon>
        <taxon>Paraherbaspirillum</taxon>
    </lineage>
</organism>
<protein>
    <submittedName>
        <fullName evidence="4">Phosphate/phosphite/phosphonate ABC transporter substrate-binding protein</fullName>
    </submittedName>
</protein>
<evidence type="ECO:0000256" key="2">
    <source>
        <dbReference type="ARBA" id="ARBA00022729"/>
    </source>
</evidence>